<evidence type="ECO:0000259" key="5">
    <source>
        <dbReference type="PROSITE" id="PS50931"/>
    </source>
</evidence>
<feature type="domain" description="HTH lysR-type" evidence="5">
    <location>
        <begin position="7"/>
        <end position="64"/>
    </location>
</feature>
<dbReference type="Gene3D" id="1.10.10.10">
    <property type="entry name" value="Winged helix-like DNA-binding domain superfamily/Winged helix DNA-binding domain"/>
    <property type="match status" value="1"/>
</dbReference>
<dbReference type="Gene3D" id="3.40.190.290">
    <property type="match status" value="1"/>
</dbReference>
<evidence type="ECO:0000256" key="4">
    <source>
        <dbReference type="ARBA" id="ARBA00023163"/>
    </source>
</evidence>
<comment type="similarity">
    <text evidence="1">Belongs to the LysR transcriptional regulatory family.</text>
</comment>
<dbReference type="InterPro" id="IPR036390">
    <property type="entry name" value="WH_DNA-bd_sf"/>
</dbReference>
<dbReference type="Pfam" id="PF03466">
    <property type="entry name" value="LysR_substrate"/>
    <property type="match status" value="1"/>
</dbReference>
<keyword evidence="3" id="KW-0238">DNA-binding</keyword>
<dbReference type="PROSITE" id="PS50931">
    <property type="entry name" value="HTH_LYSR"/>
    <property type="match status" value="1"/>
</dbReference>
<dbReference type="PANTHER" id="PTHR30537:SF1">
    <property type="entry name" value="HTH-TYPE TRANSCRIPTIONAL REGULATOR PGRR"/>
    <property type="match status" value="1"/>
</dbReference>
<organism evidence="6 7">
    <name type="scientific">Ottowia flava</name>
    <dbReference type="NCBI Taxonomy" id="2675430"/>
    <lineage>
        <taxon>Bacteria</taxon>
        <taxon>Pseudomonadati</taxon>
        <taxon>Pseudomonadota</taxon>
        <taxon>Betaproteobacteria</taxon>
        <taxon>Burkholderiales</taxon>
        <taxon>Comamonadaceae</taxon>
        <taxon>Ottowia</taxon>
    </lineage>
</organism>
<comment type="caution">
    <text evidence="6">The sequence shown here is derived from an EMBL/GenBank/DDBJ whole genome shotgun (WGS) entry which is preliminary data.</text>
</comment>
<dbReference type="SUPFAM" id="SSF46785">
    <property type="entry name" value="Winged helix' DNA-binding domain"/>
    <property type="match status" value="1"/>
</dbReference>
<protein>
    <submittedName>
        <fullName evidence="6">LysR family transcriptional regulator</fullName>
    </submittedName>
</protein>
<dbReference type="Pfam" id="PF00126">
    <property type="entry name" value="HTH_1"/>
    <property type="match status" value="1"/>
</dbReference>
<evidence type="ECO:0000313" key="7">
    <source>
        <dbReference type="Proteomes" id="UP001597304"/>
    </source>
</evidence>
<evidence type="ECO:0000256" key="3">
    <source>
        <dbReference type="ARBA" id="ARBA00023125"/>
    </source>
</evidence>
<dbReference type="SUPFAM" id="SSF53850">
    <property type="entry name" value="Periplasmic binding protein-like II"/>
    <property type="match status" value="1"/>
</dbReference>
<dbReference type="Proteomes" id="UP001597304">
    <property type="component" value="Unassembled WGS sequence"/>
</dbReference>
<dbReference type="InterPro" id="IPR036388">
    <property type="entry name" value="WH-like_DNA-bd_sf"/>
</dbReference>
<evidence type="ECO:0000256" key="1">
    <source>
        <dbReference type="ARBA" id="ARBA00009437"/>
    </source>
</evidence>
<keyword evidence="4" id="KW-0804">Transcription</keyword>
<proteinExistence type="inferred from homology"/>
<gene>
    <name evidence="6" type="ORF">ACFSF0_06695</name>
</gene>
<sequence length="302" mass="31815">MNETLPPSLDDLAAFAAVADARSFRQAAATLGVTPSALSHRLRALEARLGLRLLHRTTRSVAPTEAGQQLLATLAPALAHVRDALAAVREQAATPSGTLRLTLPHMAARSVLAPVLARLQAEHPRIAVELVCSDTLVDIVQDGFDAGVRFGEQLQADMVALPVGAPLAFTVVGTPAYLAAHGTPAVPADLAQHRCIQLRFGSGALYRWQFTRAGRTVDVRTDGAVTVNDSAAALALAEAGLGLAYVYEVQARAGLQAGRLRAVLPDWLPPAEHFYLYYPSARMKSAALTALVDAVRATAEAG</sequence>
<keyword evidence="7" id="KW-1185">Reference proteome</keyword>
<evidence type="ECO:0000256" key="2">
    <source>
        <dbReference type="ARBA" id="ARBA00023015"/>
    </source>
</evidence>
<dbReference type="PANTHER" id="PTHR30537">
    <property type="entry name" value="HTH-TYPE TRANSCRIPTIONAL REGULATOR"/>
    <property type="match status" value="1"/>
</dbReference>
<dbReference type="RefSeq" id="WP_187265607.1">
    <property type="nucleotide sequence ID" value="NZ_JBHUEJ010000015.1"/>
</dbReference>
<name>A0ABW4KSU5_9BURK</name>
<keyword evidence="2" id="KW-0805">Transcription regulation</keyword>
<accession>A0ABW4KSU5</accession>
<dbReference type="InterPro" id="IPR005119">
    <property type="entry name" value="LysR_subst-bd"/>
</dbReference>
<dbReference type="InterPro" id="IPR058163">
    <property type="entry name" value="LysR-type_TF_proteobact-type"/>
</dbReference>
<dbReference type="InterPro" id="IPR000847">
    <property type="entry name" value="LysR_HTH_N"/>
</dbReference>
<dbReference type="EMBL" id="JBHUEJ010000015">
    <property type="protein sequence ID" value="MFD1710286.1"/>
    <property type="molecule type" value="Genomic_DNA"/>
</dbReference>
<reference evidence="7" key="1">
    <citation type="journal article" date="2019" name="Int. J. Syst. Evol. Microbiol.">
        <title>The Global Catalogue of Microorganisms (GCM) 10K type strain sequencing project: providing services to taxonomists for standard genome sequencing and annotation.</title>
        <authorList>
            <consortium name="The Broad Institute Genomics Platform"/>
            <consortium name="The Broad Institute Genome Sequencing Center for Infectious Disease"/>
            <person name="Wu L."/>
            <person name="Ma J."/>
        </authorList>
    </citation>
    <scope>NUCLEOTIDE SEQUENCE [LARGE SCALE GENOMIC DNA]</scope>
    <source>
        <strain evidence="7">LMG 29247</strain>
    </source>
</reference>
<evidence type="ECO:0000313" key="6">
    <source>
        <dbReference type="EMBL" id="MFD1710286.1"/>
    </source>
</evidence>